<gene>
    <name evidence="18" type="ORF">DME_LOCUS8620</name>
</gene>
<keyword evidence="8 17" id="KW-0735">Signal-anchor</keyword>
<dbReference type="Gene3D" id="3.90.550.10">
    <property type="entry name" value="Spore Coat Polysaccharide Biosynthesis Protein SpsA, Chain A"/>
    <property type="match status" value="1"/>
</dbReference>
<keyword evidence="6" id="KW-0812">Transmembrane</keyword>
<evidence type="ECO:0000256" key="15">
    <source>
        <dbReference type="ARBA" id="ARBA00041712"/>
    </source>
</evidence>
<evidence type="ECO:0000256" key="12">
    <source>
        <dbReference type="ARBA" id="ARBA00023211"/>
    </source>
</evidence>
<evidence type="ECO:0000256" key="16">
    <source>
        <dbReference type="ARBA" id="ARBA00049421"/>
    </source>
</evidence>
<keyword evidence="5" id="KW-0808">Transferase</keyword>
<dbReference type="SUPFAM" id="SSF53448">
    <property type="entry name" value="Nucleotide-diphospho-sugar transferases"/>
    <property type="match status" value="1"/>
</dbReference>
<dbReference type="WBParaSite" id="DME_0000473701-mRNA-1">
    <property type="protein sequence ID" value="DME_0000473701-mRNA-1"/>
    <property type="gene ID" value="DME_0000473701"/>
</dbReference>
<comment type="catalytic activity">
    <reaction evidence="16 17">
        <text>N(4)-(alpha-D-Man-(1-&gt;3)-[alpha-D-Man-(1-&gt;3)-[alpha-D-Man-(1-&gt;6)]-alpha-D-Man-(1-&gt;6)]-beta-D-Man-(1-&gt;4)-beta-D-GlcNAc-(1-&gt;4)-beta-D-GlcNAc)-L-asparaginyl-[protein] (N-glucan mannose isomer 5A1,2) + UDP-N-acetyl-alpha-D-glucosamine = N(4)-{beta-D-GlcNAc-(1-&gt;2)-alpha-D-Man-(1-&gt;3)-[alpha-D-Man-(1-&gt;3)-[alpha-D-Man-(1-&gt;6)]-alpha-D-Man-(1-&gt;6)]-beta-D-Man-(1-&gt;4)-beta-D-GlcNAc-(1-&gt;4)-beta-D-GlcNAc}-L-asparaginyl-[protein] + UDP + H(+)</text>
        <dbReference type="Rhea" id="RHEA:11456"/>
        <dbReference type="Rhea" id="RHEA-COMP:14367"/>
        <dbReference type="Rhea" id="RHEA-COMP:14368"/>
        <dbReference type="ChEBI" id="CHEBI:15378"/>
        <dbReference type="ChEBI" id="CHEBI:57705"/>
        <dbReference type="ChEBI" id="CHEBI:58223"/>
        <dbReference type="ChEBI" id="CHEBI:59087"/>
        <dbReference type="ChEBI" id="CHEBI:60625"/>
        <dbReference type="EC" id="2.4.1.101"/>
    </reaction>
</comment>
<dbReference type="PANTHER" id="PTHR10468:SF3">
    <property type="entry name" value="ALPHA-1,3-MANNOSYL-GLYCOPROTEIN 2-BETA-N-ACETYLGLUCOSAMINYLTRANSFERASE"/>
    <property type="match status" value="1"/>
</dbReference>
<dbReference type="EC" id="2.4.1.101" evidence="14 17"/>
<dbReference type="Pfam" id="PF03071">
    <property type="entry name" value="GNT-I"/>
    <property type="match status" value="1"/>
</dbReference>
<protein>
    <recommendedName>
        <fullName evidence="14 17">Alpha-1,3-mannosyl-glycoprotein 2-beta-N-acetylglucosaminyltransferase</fullName>
        <shortName evidence="17">GNT-I</shortName>
        <shortName evidence="17">GlcNAc-T I</shortName>
        <ecNumber evidence="14 17">2.4.1.101</ecNumber>
    </recommendedName>
    <alternativeName>
        <fullName evidence="15 17">N-glycosyl-oligosaccharide-glycoprotein N-acetylglucosaminyltransferase I</fullName>
    </alternativeName>
</protein>
<evidence type="ECO:0000256" key="13">
    <source>
        <dbReference type="ARBA" id="ARBA00037706"/>
    </source>
</evidence>
<dbReference type="GO" id="GO:0003827">
    <property type="term" value="F:alpha-1,3-mannosylglycoprotein 2-beta-N-acetylglucosaminyltransferase activity"/>
    <property type="evidence" value="ECO:0007669"/>
    <property type="project" value="UniProtKB-UniRule"/>
</dbReference>
<comment type="function">
    <text evidence="13 17">Initiates complex N-linked carbohydrate formation. Essential for the conversion of high-mannose to hybrid and complex N-glycans.</text>
</comment>
<evidence type="ECO:0000313" key="21">
    <source>
        <dbReference type="WBParaSite" id="DME_0000473701-mRNA-1"/>
    </source>
</evidence>
<organism evidence="19 21">
    <name type="scientific">Dracunculus medinensis</name>
    <name type="common">Guinea worm</name>
    <dbReference type="NCBI Taxonomy" id="318479"/>
    <lineage>
        <taxon>Eukaryota</taxon>
        <taxon>Metazoa</taxon>
        <taxon>Ecdysozoa</taxon>
        <taxon>Nematoda</taxon>
        <taxon>Chromadorea</taxon>
        <taxon>Rhabditida</taxon>
        <taxon>Spirurina</taxon>
        <taxon>Dracunculoidea</taxon>
        <taxon>Dracunculidae</taxon>
        <taxon>Dracunculus</taxon>
    </lineage>
</organism>
<evidence type="ECO:0000256" key="17">
    <source>
        <dbReference type="RuleBase" id="RU368119"/>
    </source>
</evidence>
<comment type="pathway">
    <text evidence="2 17">Protein modification; protein glycosylation.</text>
</comment>
<keyword evidence="12 17" id="KW-0464">Manganese</keyword>
<dbReference type="InterPro" id="IPR052261">
    <property type="entry name" value="Glycosyltransferase_13"/>
</dbReference>
<dbReference type="Proteomes" id="UP000038040">
    <property type="component" value="Unplaced"/>
</dbReference>
<reference evidence="18 20" key="2">
    <citation type="submission" date="2018-11" db="EMBL/GenBank/DDBJ databases">
        <authorList>
            <consortium name="Pathogen Informatics"/>
        </authorList>
    </citation>
    <scope>NUCLEOTIDE SEQUENCE [LARGE SCALE GENOMIC DNA]</scope>
</reference>
<dbReference type="Gene3D" id="3.10.180.20">
    <property type="entry name" value="N-Acetylglucosaminyltransferase I, Domain 2"/>
    <property type="match status" value="1"/>
</dbReference>
<proteinExistence type="inferred from homology"/>
<dbReference type="GO" id="GO:0030145">
    <property type="term" value="F:manganese ion binding"/>
    <property type="evidence" value="ECO:0007669"/>
    <property type="project" value="UniProtKB-UniRule"/>
</dbReference>
<evidence type="ECO:0000256" key="3">
    <source>
        <dbReference type="ARBA" id="ARBA00006492"/>
    </source>
</evidence>
<dbReference type="InterPro" id="IPR029044">
    <property type="entry name" value="Nucleotide-diphossugar_trans"/>
</dbReference>
<keyword evidence="10 17" id="KW-0333">Golgi apparatus</keyword>
<evidence type="ECO:0000313" key="18">
    <source>
        <dbReference type="EMBL" id="VDN58647.1"/>
    </source>
</evidence>
<dbReference type="AlphaFoldDB" id="A0A0N4UBX8"/>
<accession>A0A0N4UBX8</accession>
<keyword evidence="20" id="KW-1185">Reference proteome</keyword>
<dbReference type="InterPro" id="IPR004139">
    <property type="entry name" value="Glyco_trans_13"/>
</dbReference>
<evidence type="ECO:0000256" key="9">
    <source>
        <dbReference type="ARBA" id="ARBA00022989"/>
    </source>
</evidence>
<evidence type="ECO:0000256" key="2">
    <source>
        <dbReference type="ARBA" id="ARBA00004922"/>
    </source>
</evidence>
<dbReference type="GO" id="GO:0006487">
    <property type="term" value="P:protein N-linked glycosylation"/>
    <property type="evidence" value="ECO:0007669"/>
    <property type="project" value="TreeGrafter"/>
</dbReference>
<dbReference type="STRING" id="318479.A0A0N4UBX8"/>
<keyword evidence="4 17" id="KW-0328">Glycosyltransferase</keyword>
<evidence type="ECO:0000256" key="4">
    <source>
        <dbReference type="ARBA" id="ARBA00022676"/>
    </source>
</evidence>
<reference evidence="21" key="1">
    <citation type="submission" date="2017-02" db="UniProtKB">
        <authorList>
            <consortium name="WormBaseParasite"/>
        </authorList>
    </citation>
    <scope>IDENTIFICATION</scope>
</reference>
<evidence type="ECO:0000256" key="11">
    <source>
        <dbReference type="ARBA" id="ARBA00023136"/>
    </source>
</evidence>
<dbReference type="PANTHER" id="PTHR10468">
    <property type="entry name" value="PROTEIN O-LINKED-MANNOSE BETA-1,2-N-ACETYLGLUCOSAMINYLTRANSFERASE 1/ALPHA-1,3-MANNOSYL-GLYCOPROTEIN 2-BETA-N-ACETYLGLUCOSAMINYLTRANSFERASE"/>
    <property type="match status" value="1"/>
</dbReference>
<keyword evidence="7 17" id="KW-0479">Metal-binding</keyword>
<evidence type="ECO:0000256" key="14">
    <source>
        <dbReference type="ARBA" id="ARBA00038949"/>
    </source>
</evidence>
<evidence type="ECO:0000256" key="10">
    <source>
        <dbReference type="ARBA" id="ARBA00023034"/>
    </source>
</evidence>
<comment type="similarity">
    <text evidence="3 17">Belongs to the glycosyltransferase 13 family.</text>
</comment>
<evidence type="ECO:0000256" key="8">
    <source>
        <dbReference type="ARBA" id="ARBA00022968"/>
    </source>
</evidence>
<sequence>IKSVKFVRFRPSPAEFPVVISQDGSNSDVTSAIADFINEAANVFFIHVCFTFQKSANNYFYIAQHYKWALDKVFFEMKYKRVIVTEDDLDIACDFFSYFASTKYLLEKDPTIWCISAWNDNGSNNITDRNRSDRLYRTDFFPGLGWMLTSELWKELSGAWPEAYWDDWLRNQNIRKNRVCIRPEVSRTAHNNDLAGKGSSGGLYKSYLASIHLPDSFIDFSLLDLSYLTKEKFDKMLVERLNEARNVSFEELQQFALSNSENSYRIVYRTPRDYRRLAKAVGLMLDIRSGMPRTAYYGIVTFIYGRSRVYAIPSLLDYDRNFTKFVSSDVYNDKWDKMTKFLEFQEIYCKPNKFRGQCDPKNPDLIEWFRKKRLSKRLFAWGDMIIN</sequence>
<evidence type="ECO:0000256" key="5">
    <source>
        <dbReference type="ARBA" id="ARBA00022679"/>
    </source>
</evidence>
<evidence type="ECO:0000313" key="19">
    <source>
        <dbReference type="Proteomes" id="UP000038040"/>
    </source>
</evidence>
<evidence type="ECO:0000256" key="6">
    <source>
        <dbReference type="ARBA" id="ARBA00022692"/>
    </source>
</evidence>
<dbReference type="UniPathway" id="UPA00378"/>
<name>A0A0N4UBX8_DRAME</name>
<dbReference type="FunFam" id="3.90.550.10:FF:000252">
    <property type="entry name" value="Protein O-linked-mannose beta-1,2-N-acetylglucosaminyltransferase 1"/>
    <property type="match status" value="1"/>
</dbReference>
<comment type="cofactor">
    <cofactor evidence="17">
        <name>Mn(2+)</name>
        <dbReference type="ChEBI" id="CHEBI:29035"/>
    </cofactor>
    <text evidence="17">The cofactor is mostly bound to the substrate.</text>
</comment>
<keyword evidence="11" id="KW-0472">Membrane</keyword>
<dbReference type="GO" id="GO:0000139">
    <property type="term" value="C:Golgi membrane"/>
    <property type="evidence" value="ECO:0007669"/>
    <property type="project" value="UniProtKB-SubCell"/>
</dbReference>
<evidence type="ECO:0000256" key="1">
    <source>
        <dbReference type="ARBA" id="ARBA00004323"/>
    </source>
</evidence>
<keyword evidence="9" id="KW-1133">Transmembrane helix</keyword>
<dbReference type="OrthoDB" id="440755at2759"/>
<comment type="subcellular location">
    <subcellularLocation>
        <location evidence="1 17">Golgi apparatus membrane</location>
        <topology evidence="1 17">Single-pass type II membrane protein</topology>
    </subcellularLocation>
</comment>
<evidence type="ECO:0000313" key="20">
    <source>
        <dbReference type="Proteomes" id="UP000274756"/>
    </source>
</evidence>
<dbReference type="Proteomes" id="UP000274756">
    <property type="component" value="Unassembled WGS sequence"/>
</dbReference>
<evidence type="ECO:0000256" key="7">
    <source>
        <dbReference type="ARBA" id="ARBA00022723"/>
    </source>
</evidence>
<dbReference type="EMBL" id="UYYG01001170">
    <property type="protein sequence ID" value="VDN58647.1"/>
    <property type="molecule type" value="Genomic_DNA"/>
</dbReference>